<proteinExistence type="predicted"/>
<organism evidence="2 3">
    <name type="scientific">Paludisphaera mucosa</name>
    <dbReference type="NCBI Taxonomy" id="3030827"/>
    <lineage>
        <taxon>Bacteria</taxon>
        <taxon>Pseudomonadati</taxon>
        <taxon>Planctomycetota</taxon>
        <taxon>Planctomycetia</taxon>
        <taxon>Isosphaerales</taxon>
        <taxon>Isosphaeraceae</taxon>
        <taxon>Paludisphaera</taxon>
    </lineage>
</organism>
<feature type="region of interest" description="Disordered" evidence="1">
    <location>
        <begin position="96"/>
        <end position="126"/>
    </location>
</feature>
<keyword evidence="3" id="KW-1185">Reference proteome</keyword>
<dbReference type="RefSeq" id="WP_277861735.1">
    <property type="nucleotide sequence ID" value="NZ_JARRAG010000002.1"/>
</dbReference>
<sequence length="126" mass="13832">MNLMSRDGYPACETAIPHAYGATVTPPRTGRPGCPKAPYQAVPPSLTYATVTNRREKGRVIEIGTRADFVIVAAVLLALGMSKVCRAINTALVERENGTNRHRNARKSRRSYRSSKTGCITRRSRS</sequence>
<evidence type="ECO:0000256" key="1">
    <source>
        <dbReference type="SAM" id="MobiDB-lite"/>
    </source>
</evidence>
<feature type="compositionally biased region" description="Basic residues" evidence="1">
    <location>
        <begin position="100"/>
        <end position="113"/>
    </location>
</feature>
<evidence type="ECO:0000313" key="3">
    <source>
        <dbReference type="Proteomes" id="UP001216907"/>
    </source>
</evidence>
<accession>A0ABT6FD17</accession>
<comment type="caution">
    <text evidence="2">The sequence shown here is derived from an EMBL/GenBank/DDBJ whole genome shotgun (WGS) entry which is preliminary data.</text>
</comment>
<dbReference type="Proteomes" id="UP001216907">
    <property type="component" value="Unassembled WGS sequence"/>
</dbReference>
<dbReference type="EMBL" id="JARRAG010000002">
    <property type="protein sequence ID" value="MDG3005396.1"/>
    <property type="molecule type" value="Genomic_DNA"/>
</dbReference>
<gene>
    <name evidence="2" type="ORF">PZE19_16515</name>
</gene>
<evidence type="ECO:0000313" key="2">
    <source>
        <dbReference type="EMBL" id="MDG3005396.1"/>
    </source>
</evidence>
<reference evidence="2 3" key="1">
    <citation type="submission" date="2023-03" db="EMBL/GenBank/DDBJ databases">
        <title>Paludisphaera mucosa sp. nov. a novel planctomycete from northern fen.</title>
        <authorList>
            <person name="Ivanova A."/>
        </authorList>
    </citation>
    <scope>NUCLEOTIDE SEQUENCE [LARGE SCALE GENOMIC DNA]</scope>
    <source>
        <strain evidence="2 3">Pla2</strain>
    </source>
</reference>
<name>A0ABT6FD17_9BACT</name>
<protein>
    <submittedName>
        <fullName evidence="2">Uncharacterized protein</fullName>
    </submittedName>
</protein>